<feature type="region of interest" description="Disordered" evidence="1">
    <location>
        <begin position="121"/>
        <end position="154"/>
    </location>
</feature>
<evidence type="ECO:0000313" key="3">
    <source>
        <dbReference type="Proteomes" id="UP000033483"/>
    </source>
</evidence>
<dbReference type="Proteomes" id="UP000033483">
    <property type="component" value="Unassembled WGS sequence"/>
</dbReference>
<dbReference type="InterPro" id="IPR021463">
    <property type="entry name" value="Methyltransf_34"/>
</dbReference>
<evidence type="ECO:0008006" key="4">
    <source>
        <dbReference type="Google" id="ProtNLM"/>
    </source>
</evidence>
<dbReference type="Pfam" id="PF11312">
    <property type="entry name" value="Methyltransf_34"/>
    <property type="match status" value="1"/>
</dbReference>
<evidence type="ECO:0000256" key="1">
    <source>
        <dbReference type="SAM" id="MobiDB-lite"/>
    </source>
</evidence>
<keyword evidence="3" id="KW-1185">Reference proteome</keyword>
<organism evidence="2 3">
    <name type="scientific">Thielaviopsis punctulata</name>
    <dbReference type="NCBI Taxonomy" id="72032"/>
    <lineage>
        <taxon>Eukaryota</taxon>
        <taxon>Fungi</taxon>
        <taxon>Dikarya</taxon>
        <taxon>Ascomycota</taxon>
        <taxon>Pezizomycotina</taxon>
        <taxon>Sordariomycetes</taxon>
        <taxon>Hypocreomycetidae</taxon>
        <taxon>Microascales</taxon>
        <taxon>Ceratocystidaceae</taxon>
        <taxon>Thielaviopsis</taxon>
    </lineage>
</organism>
<sequence>MAHTKGRSSRCAFQPRPKKKPAPPAAPRVVKPALPASQLAHYQLLLRVFASAYAAELAAREDLQSTIQDVKKALYERDFAAAFENEEGLAGYAARWSPTRALCYAGVLAAVDLSEGRGRRKNVVDYGGEDEDEDEEAEGGKGEDKRESEEEEEKEELHIVALGGGAAELAAYASLRCQSPAISGSLTLIDSAPWTSVLARLETHLSLPPLLSKYASASAHAANAALMSPEAASSLHIHFSQADLLALSPADLRAVVFRDGPPRKTLVTLLFTLNELYAVSRGKTTLLLLALTEMLPIGSGLLVLDSPGSYSEAAVGKEMRRYPMRLLVEHTLLREERGVQKEKVWEQVETEESVWFRLPEGLEYPIQLENMRYQKHLYKLVKPEKRT</sequence>
<evidence type="ECO:0000313" key="2">
    <source>
        <dbReference type="EMBL" id="KKA26448.1"/>
    </source>
</evidence>
<gene>
    <name evidence="2" type="ORF">TD95_000146</name>
</gene>
<accession>A0A0F4Z9A7</accession>
<dbReference type="AlphaFoldDB" id="A0A0F4Z9A7"/>
<name>A0A0F4Z9A7_9PEZI</name>
<protein>
    <recommendedName>
        <fullName evidence="4">25S rRNA (Uridine(2843)-N(3))-methyltransferase</fullName>
    </recommendedName>
</protein>
<dbReference type="OrthoDB" id="6419443at2759"/>
<reference evidence="2 3" key="1">
    <citation type="submission" date="2015-03" db="EMBL/GenBank/DDBJ databases">
        <authorList>
            <person name="Radwan O."/>
            <person name="Al-Naeli F.A."/>
            <person name="Rendon G.A."/>
            <person name="Fields C."/>
        </authorList>
    </citation>
    <scope>NUCLEOTIDE SEQUENCE [LARGE SCALE GENOMIC DNA]</scope>
    <source>
        <strain evidence="2">CR-DP1</strain>
    </source>
</reference>
<comment type="caution">
    <text evidence="2">The sequence shown here is derived from an EMBL/GenBank/DDBJ whole genome shotgun (WGS) entry which is preliminary data.</text>
</comment>
<feature type="compositionally biased region" description="Basic and acidic residues" evidence="1">
    <location>
        <begin position="138"/>
        <end position="148"/>
    </location>
</feature>
<proteinExistence type="predicted"/>
<dbReference type="EMBL" id="LAEV01002192">
    <property type="protein sequence ID" value="KKA26448.1"/>
    <property type="molecule type" value="Genomic_DNA"/>
</dbReference>
<feature type="compositionally biased region" description="Acidic residues" evidence="1">
    <location>
        <begin position="127"/>
        <end position="137"/>
    </location>
</feature>
<feature type="region of interest" description="Disordered" evidence="1">
    <location>
        <begin position="1"/>
        <end position="29"/>
    </location>
</feature>